<dbReference type="HOGENOM" id="CLU_1515723_0_0_9"/>
<protein>
    <submittedName>
        <fullName evidence="1">Uncharacterized protein</fullName>
    </submittedName>
</protein>
<reference evidence="1 2" key="2">
    <citation type="submission" date="2010-03" db="EMBL/GenBank/DDBJ databases">
        <authorList>
            <person name="Pajon A."/>
        </authorList>
    </citation>
    <scope>NUCLEOTIDE SEQUENCE [LARGE SCALE GENOMIC DNA]</scope>
    <source>
        <strain evidence="1 2">SL3/3</strain>
    </source>
</reference>
<proteinExistence type="predicted"/>
<dbReference type="AlphaFoldDB" id="D4KC38"/>
<dbReference type="RefSeq" id="WP_015537922.1">
    <property type="nucleotide sequence ID" value="NC_021020.1"/>
</dbReference>
<dbReference type="Proteomes" id="UP000007059">
    <property type="component" value="Chromosome"/>
</dbReference>
<accession>D4KC38</accession>
<evidence type="ECO:0000313" key="1">
    <source>
        <dbReference type="EMBL" id="CBL02401.1"/>
    </source>
</evidence>
<dbReference type="KEGG" id="fpa:FPR_22110"/>
<sequence length="177" mass="19973">MKQSYTNFDDLLSDVADGVERIVRDDVAPQLEQRLQESAKQNIHPKYGISGITDAKNIVSNVSRDGNVISLIVKDIAKPEPSVFLTHSTDRSEVQYGIDKRNGLNDDPRAVNIGFNDEEDEAVGGTMFANWIEHGLWMDLEWYFRSEGAKMKRPKREFIKPVQLEAAMIVKTALHGL</sequence>
<dbReference type="EMBL" id="FP929046">
    <property type="protein sequence ID" value="CBL02401.1"/>
    <property type="molecule type" value="Genomic_DNA"/>
</dbReference>
<gene>
    <name evidence="1" type="ORF">FPR_22110</name>
</gene>
<name>D4KC38_9FIRM</name>
<evidence type="ECO:0000313" key="2">
    <source>
        <dbReference type="Proteomes" id="UP000007059"/>
    </source>
</evidence>
<organism evidence="1 2">
    <name type="scientific">Faecalibacterium prausnitzii SL3/3</name>
    <dbReference type="NCBI Taxonomy" id="657322"/>
    <lineage>
        <taxon>Bacteria</taxon>
        <taxon>Bacillati</taxon>
        <taxon>Bacillota</taxon>
        <taxon>Clostridia</taxon>
        <taxon>Eubacteriales</taxon>
        <taxon>Oscillospiraceae</taxon>
        <taxon>Faecalibacterium</taxon>
    </lineage>
</organism>
<reference evidence="1 2" key="1">
    <citation type="submission" date="2010-03" db="EMBL/GenBank/DDBJ databases">
        <title>The genome sequence of Faecalibacterium prausnitzii SL3/3.</title>
        <authorList>
            <consortium name="metaHIT consortium -- http://www.metahit.eu/"/>
            <person name="Pajon A."/>
            <person name="Turner K."/>
            <person name="Parkhill J."/>
            <person name="Duncan S."/>
            <person name="Flint H."/>
        </authorList>
    </citation>
    <scope>NUCLEOTIDE SEQUENCE [LARGE SCALE GENOMIC DNA]</scope>
    <source>
        <strain evidence="1 2">SL3/3</strain>
    </source>
</reference>